<dbReference type="AlphaFoldDB" id="A0AAD7RKD2"/>
<protein>
    <submittedName>
        <fullName evidence="1">Uncharacterized protein</fullName>
    </submittedName>
</protein>
<keyword evidence="2" id="KW-1185">Reference proteome</keyword>
<dbReference type="PANTHER" id="PTHR47331">
    <property type="entry name" value="PHD-TYPE DOMAIN-CONTAINING PROTEIN"/>
    <property type="match status" value="1"/>
</dbReference>
<comment type="caution">
    <text evidence="1">The sequence shown here is derived from an EMBL/GenBank/DDBJ whole genome shotgun (WGS) entry which is preliminary data.</text>
</comment>
<evidence type="ECO:0000313" key="2">
    <source>
        <dbReference type="Proteomes" id="UP001221898"/>
    </source>
</evidence>
<proteinExistence type="predicted"/>
<gene>
    <name evidence="1" type="ORF">AAFF_G00182760</name>
</gene>
<dbReference type="EMBL" id="JAINUG010000242">
    <property type="protein sequence ID" value="KAJ8385758.1"/>
    <property type="molecule type" value="Genomic_DNA"/>
</dbReference>
<accession>A0AAD7RKD2</accession>
<dbReference type="Proteomes" id="UP001221898">
    <property type="component" value="Unassembled WGS sequence"/>
</dbReference>
<sequence>MDVLPWRSEKASTRSRQEQEAIDFLKARTVRVKVDGVQRYAAPLLRVKNMSRLRLPKEAVLSQLRGIEKRLAKAPDQAQTYKAKIQKLKQAGYAVKLAADAEEDTTTSWCIPLHMVQHNGKNHVVFNC</sequence>
<organism evidence="1 2">
    <name type="scientific">Aldrovandia affinis</name>
    <dbReference type="NCBI Taxonomy" id="143900"/>
    <lineage>
        <taxon>Eukaryota</taxon>
        <taxon>Metazoa</taxon>
        <taxon>Chordata</taxon>
        <taxon>Craniata</taxon>
        <taxon>Vertebrata</taxon>
        <taxon>Euteleostomi</taxon>
        <taxon>Actinopterygii</taxon>
        <taxon>Neopterygii</taxon>
        <taxon>Teleostei</taxon>
        <taxon>Notacanthiformes</taxon>
        <taxon>Halosauridae</taxon>
        <taxon>Aldrovandia</taxon>
    </lineage>
</organism>
<reference evidence="1" key="1">
    <citation type="journal article" date="2023" name="Science">
        <title>Genome structures resolve the early diversification of teleost fishes.</title>
        <authorList>
            <person name="Parey E."/>
            <person name="Louis A."/>
            <person name="Montfort J."/>
            <person name="Bouchez O."/>
            <person name="Roques C."/>
            <person name="Iampietro C."/>
            <person name="Lluch J."/>
            <person name="Castinel A."/>
            <person name="Donnadieu C."/>
            <person name="Desvignes T."/>
            <person name="Floi Bucao C."/>
            <person name="Jouanno E."/>
            <person name="Wen M."/>
            <person name="Mejri S."/>
            <person name="Dirks R."/>
            <person name="Jansen H."/>
            <person name="Henkel C."/>
            <person name="Chen W.J."/>
            <person name="Zahm M."/>
            <person name="Cabau C."/>
            <person name="Klopp C."/>
            <person name="Thompson A.W."/>
            <person name="Robinson-Rechavi M."/>
            <person name="Braasch I."/>
            <person name="Lecointre G."/>
            <person name="Bobe J."/>
            <person name="Postlethwait J.H."/>
            <person name="Berthelot C."/>
            <person name="Roest Crollius H."/>
            <person name="Guiguen Y."/>
        </authorList>
    </citation>
    <scope>NUCLEOTIDE SEQUENCE</scope>
    <source>
        <strain evidence="1">NC1722</strain>
    </source>
</reference>
<dbReference type="PANTHER" id="PTHR47331:SF5">
    <property type="entry name" value="RIBONUCLEASE H"/>
    <property type="match status" value="1"/>
</dbReference>
<name>A0AAD7RKD2_9TELE</name>
<evidence type="ECO:0000313" key="1">
    <source>
        <dbReference type="EMBL" id="KAJ8385758.1"/>
    </source>
</evidence>